<dbReference type="AlphaFoldDB" id="A0AAV1S4X6"/>
<keyword evidence="3" id="KW-1185">Reference proteome</keyword>
<comment type="caution">
    <text evidence="2">The sequence shown here is derived from an EMBL/GenBank/DDBJ whole genome shotgun (WGS) entry which is preliminary data.</text>
</comment>
<protein>
    <submittedName>
        <fullName evidence="2">Uncharacterized protein</fullName>
    </submittedName>
</protein>
<dbReference type="EMBL" id="CAWUPB010001166">
    <property type="protein sequence ID" value="CAK7345104.1"/>
    <property type="molecule type" value="Genomic_DNA"/>
</dbReference>
<name>A0AAV1S4X6_9ROSI</name>
<evidence type="ECO:0000256" key="1">
    <source>
        <dbReference type="SAM" id="MobiDB-lite"/>
    </source>
</evidence>
<accession>A0AAV1S4X6</accession>
<evidence type="ECO:0000313" key="3">
    <source>
        <dbReference type="Proteomes" id="UP001314170"/>
    </source>
</evidence>
<gene>
    <name evidence="2" type="ORF">DCAF_LOCUS18096</name>
</gene>
<sequence length="170" mass="18693">MGCKLSKPSSSEQKPEAGQSFGCGCGSSIFEPLKPECLKGNKVPNRRQVHQEQKKGTKVSKLTLQEWLLTSPSLKAEHLKGGELCVLKHGSKRVHPSVSTRGRESFSKDRLLLLDHQVADIEDYSTVSSVTSFSRTQSGKPGKKVSFKLPEEADIIIFHSPQNSMESAQD</sequence>
<reference evidence="2 3" key="1">
    <citation type="submission" date="2024-01" db="EMBL/GenBank/DDBJ databases">
        <authorList>
            <person name="Waweru B."/>
        </authorList>
    </citation>
    <scope>NUCLEOTIDE SEQUENCE [LARGE SCALE GENOMIC DNA]</scope>
</reference>
<feature type="region of interest" description="Disordered" evidence="1">
    <location>
        <begin position="1"/>
        <end position="20"/>
    </location>
</feature>
<evidence type="ECO:0000313" key="2">
    <source>
        <dbReference type="EMBL" id="CAK7345104.1"/>
    </source>
</evidence>
<dbReference type="Proteomes" id="UP001314170">
    <property type="component" value="Unassembled WGS sequence"/>
</dbReference>
<organism evidence="2 3">
    <name type="scientific">Dovyalis caffra</name>
    <dbReference type="NCBI Taxonomy" id="77055"/>
    <lineage>
        <taxon>Eukaryota</taxon>
        <taxon>Viridiplantae</taxon>
        <taxon>Streptophyta</taxon>
        <taxon>Embryophyta</taxon>
        <taxon>Tracheophyta</taxon>
        <taxon>Spermatophyta</taxon>
        <taxon>Magnoliopsida</taxon>
        <taxon>eudicotyledons</taxon>
        <taxon>Gunneridae</taxon>
        <taxon>Pentapetalae</taxon>
        <taxon>rosids</taxon>
        <taxon>fabids</taxon>
        <taxon>Malpighiales</taxon>
        <taxon>Salicaceae</taxon>
        <taxon>Flacourtieae</taxon>
        <taxon>Dovyalis</taxon>
    </lineage>
</organism>
<proteinExistence type="predicted"/>